<keyword evidence="2" id="KW-0934">Plastid</keyword>
<geneLocation type="chloroplast" evidence="2"/>
<gene>
    <name evidence="2" type="primary">petL</name>
</gene>
<dbReference type="GeneID" id="7498336"/>
<protein>
    <submittedName>
        <fullName evidence="2">Subunit VI of cytochrome b6/f complex</fullName>
    </submittedName>
</protein>
<keyword evidence="1" id="KW-1133">Transmembrane helix</keyword>
<evidence type="ECO:0000256" key="1">
    <source>
        <dbReference type="SAM" id="Phobius"/>
    </source>
</evidence>
<dbReference type="RefSeq" id="YP_002600820.1">
    <property type="nucleotide sequence ID" value="NC_012097.1"/>
</dbReference>
<accession>C0JWT4</accession>
<keyword evidence="1" id="KW-0812">Transmembrane</keyword>
<keyword evidence="2" id="KW-0150">Chloroplast</keyword>
<reference evidence="2" key="1">
    <citation type="journal article" date="2009" name="Mol. Biol. Evol.">
        <title>The chloroplast genomes of the green algae Pyramimonas, Monomastix, and Pycnococcus shed new light on the evolutionary history of prasinophytes and the origin of the secondary chloroplasts of euglenids.</title>
        <authorList>
            <person name="Turmel M."/>
            <person name="Gagnon M.C."/>
            <person name="O'Kelly C.J."/>
            <person name="Otis C."/>
            <person name="Lemieux C."/>
        </authorList>
    </citation>
    <scope>NUCLEOTIDE SEQUENCE</scope>
    <source>
        <strain evidence="2">CCMP 1203</strain>
    </source>
</reference>
<name>C0JWT4_9CHLO</name>
<dbReference type="AlphaFoldDB" id="C0JWT4"/>
<feature type="transmembrane region" description="Helical" evidence="1">
    <location>
        <begin position="6"/>
        <end position="25"/>
    </location>
</feature>
<sequence length="31" mass="3353">MFTLIAYFGFVASAIGFTAVAFITVRRVGLL</sequence>
<dbReference type="EMBL" id="FJ493498">
    <property type="protein sequence ID" value="ACK36803.1"/>
    <property type="molecule type" value="Genomic_DNA"/>
</dbReference>
<keyword evidence="1" id="KW-0472">Membrane</keyword>
<organism evidence="2">
    <name type="scientific">Pycnococcus provasolii</name>
    <dbReference type="NCBI Taxonomy" id="41880"/>
    <lineage>
        <taxon>Eukaryota</taxon>
        <taxon>Viridiplantae</taxon>
        <taxon>Chlorophyta</taxon>
        <taxon>Pseudoscourfieldiophyceae</taxon>
        <taxon>Pseudoscourfieldiales</taxon>
        <taxon>Pycnococcaceae</taxon>
        <taxon>Pycnococcus</taxon>
    </lineage>
</organism>
<proteinExistence type="predicted"/>
<evidence type="ECO:0000313" key="2">
    <source>
        <dbReference type="EMBL" id="ACK36803.1"/>
    </source>
</evidence>